<dbReference type="Pfam" id="PF00126">
    <property type="entry name" value="HTH_1"/>
    <property type="match status" value="1"/>
</dbReference>
<dbReference type="PANTHER" id="PTHR30419">
    <property type="entry name" value="HTH-TYPE TRANSCRIPTIONAL REGULATOR YBHD"/>
    <property type="match status" value="1"/>
</dbReference>
<dbReference type="PRINTS" id="PR00039">
    <property type="entry name" value="HTHLYSR"/>
</dbReference>
<dbReference type="AlphaFoldDB" id="A0A0C5VFT6"/>
<dbReference type="Proteomes" id="UP000032266">
    <property type="component" value="Chromosome"/>
</dbReference>
<dbReference type="STRING" id="1445510.YC6258_01404"/>
<keyword evidence="2" id="KW-0805">Transcription regulation</keyword>
<dbReference type="PROSITE" id="PS50931">
    <property type="entry name" value="HTH_LYSR"/>
    <property type="match status" value="1"/>
</dbReference>
<dbReference type="SUPFAM" id="SSF53850">
    <property type="entry name" value="Periplasmic binding protein-like II"/>
    <property type="match status" value="1"/>
</dbReference>
<dbReference type="InterPro" id="IPR036390">
    <property type="entry name" value="WH_DNA-bd_sf"/>
</dbReference>
<evidence type="ECO:0000313" key="7">
    <source>
        <dbReference type="Proteomes" id="UP000032266"/>
    </source>
</evidence>
<feature type="domain" description="HTH lysR-type" evidence="5">
    <location>
        <begin position="9"/>
        <end position="66"/>
    </location>
</feature>
<evidence type="ECO:0000313" key="6">
    <source>
        <dbReference type="EMBL" id="AJQ93452.1"/>
    </source>
</evidence>
<evidence type="ECO:0000256" key="2">
    <source>
        <dbReference type="ARBA" id="ARBA00023015"/>
    </source>
</evidence>
<dbReference type="HOGENOM" id="CLU_039613_6_2_6"/>
<dbReference type="Pfam" id="PF03466">
    <property type="entry name" value="LysR_substrate"/>
    <property type="match status" value="1"/>
</dbReference>
<reference evidence="6 7" key="1">
    <citation type="submission" date="2014-01" db="EMBL/GenBank/DDBJ databases">
        <title>Full genme sequencing of cellulolytic bacterium Gynuella sunshinyii YC6258T gen. nov., sp. nov.</title>
        <authorList>
            <person name="Khan H."/>
            <person name="Chung E.J."/>
            <person name="Chung Y.R."/>
        </authorList>
    </citation>
    <scope>NUCLEOTIDE SEQUENCE [LARGE SCALE GENOMIC DNA]</scope>
    <source>
        <strain evidence="6 7">YC6258</strain>
    </source>
</reference>
<evidence type="ECO:0000259" key="5">
    <source>
        <dbReference type="PROSITE" id="PS50931"/>
    </source>
</evidence>
<dbReference type="FunFam" id="1.10.10.10:FF:000001">
    <property type="entry name" value="LysR family transcriptional regulator"/>
    <property type="match status" value="1"/>
</dbReference>
<dbReference type="EMBL" id="CP007142">
    <property type="protein sequence ID" value="AJQ93452.1"/>
    <property type="molecule type" value="Genomic_DNA"/>
</dbReference>
<keyword evidence="4" id="KW-0804">Transcription</keyword>
<dbReference type="InterPro" id="IPR005119">
    <property type="entry name" value="LysR_subst-bd"/>
</dbReference>
<dbReference type="GO" id="GO:0005829">
    <property type="term" value="C:cytosol"/>
    <property type="evidence" value="ECO:0007669"/>
    <property type="project" value="TreeGrafter"/>
</dbReference>
<accession>A0A0C5VFT6</accession>
<dbReference type="PATRIC" id="fig|1445510.3.peg.1375"/>
<dbReference type="GO" id="GO:0003700">
    <property type="term" value="F:DNA-binding transcription factor activity"/>
    <property type="evidence" value="ECO:0007669"/>
    <property type="project" value="InterPro"/>
</dbReference>
<keyword evidence="3" id="KW-0238">DNA-binding</keyword>
<dbReference type="InterPro" id="IPR036388">
    <property type="entry name" value="WH-like_DNA-bd_sf"/>
</dbReference>
<organism evidence="6 7">
    <name type="scientific">Gynuella sunshinyii YC6258</name>
    <dbReference type="NCBI Taxonomy" id="1445510"/>
    <lineage>
        <taxon>Bacteria</taxon>
        <taxon>Pseudomonadati</taxon>
        <taxon>Pseudomonadota</taxon>
        <taxon>Gammaproteobacteria</taxon>
        <taxon>Oceanospirillales</taxon>
        <taxon>Saccharospirillaceae</taxon>
        <taxon>Gynuella</taxon>
    </lineage>
</organism>
<evidence type="ECO:0000256" key="1">
    <source>
        <dbReference type="ARBA" id="ARBA00009437"/>
    </source>
</evidence>
<dbReference type="InterPro" id="IPR000847">
    <property type="entry name" value="LysR_HTH_N"/>
</dbReference>
<comment type="similarity">
    <text evidence="1">Belongs to the LysR transcriptional regulatory family.</text>
</comment>
<evidence type="ECO:0000256" key="4">
    <source>
        <dbReference type="ARBA" id="ARBA00023163"/>
    </source>
</evidence>
<proteinExistence type="inferred from homology"/>
<dbReference type="SUPFAM" id="SSF46785">
    <property type="entry name" value="Winged helix' DNA-binding domain"/>
    <property type="match status" value="1"/>
</dbReference>
<keyword evidence="7" id="KW-1185">Reference proteome</keyword>
<evidence type="ECO:0000256" key="3">
    <source>
        <dbReference type="ARBA" id="ARBA00023125"/>
    </source>
</evidence>
<sequence length="308" mass="34837">MSGGVITVMELKPLRYFYEVARLGSFTRAAERLNLAQPAISMAIRKLEEELQLTLFHRRERTISLTDEGRRLYAQAGKILQAVSDAELEMQELKGLERGEVRVGIPSMLGSFYFPPILMAFRHRYPGLMFSVHEGGAVQLQQMLEKGELDLAVIESQQIPDMLEARAFLREEMRVVVAREHPFACRSSVSLEEFFAEELAMFKPGYFHRKVLDRLAREVGCTPNIGFETNLVPLIRAIVKQGFGISTLLNMAVEDDPELVTLSFDQPILLDLCIAWRKGGYLSQANRAFVEFLQEASGFVVMDDTGQL</sequence>
<dbReference type="InterPro" id="IPR050950">
    <property type="entry name" value="HTH-type_LysR_regulators"/>
</dbReference>
<dbReference type="KEGG" id="gsn:YC6258_01404"/>
<dbReference type="Gene3D" id="1.10.10.10">
    <property type="entry name" value="Winged helix-like DNA-binding domain superfamily/Winged helix DNA-binding domain"/>
    <property type="match status" value="1"/>
</dbReference>
<gene>
    <name evidence="6" type="ORF">YC6258_01404</name>
</gene>
<dbReference type="Gene3D" id="3.40.190.290">
    <property type="match status" value="1"/>
</dbReference>
<protein>
    <submittedName>
        <fullName evidence="6">Transcriptional regulator</fullName>
    </submittedName>
</protein>
<dbReference type="PANTHER" id="PTHR30419:SF8">
    <property type="entry name" value="NITROGEN ASSIMILATION TRANSCRIPTIONAL ACTIVATOR-RELATED"/>
    <property type="match status" value="1"/>
</dbReference>
<name>A0A0C5VFT6_9GAMM</name>
<dbReference type="GO" id="GO:0003677">
    <property type="term" value="F:DNA binding"/>
    <property type="evidence" value="ECO:0007669"/>
    <property type="project" value="UniProtKB-KW"/>
</dbReference>
<dbReference type="CDD" id="cd05466">
    <property type="entry name" value="PBP2_LTTR_substrate"/>
    <property type="match status" value="1"/>
</dbReference>